<keyword evidence="3" id="KW-1185">Reference proteome</keyword>
<organism evidence="2 3">
    <name type="scientific">Oleiharenicola lentus</name>
    <dbReference type="NCBI Taxonomy" id="2508720"/>
    <lineage>
        <taxon>Bacteria</taxon>
        <taxon>Pseudomonadati</taxon>
        <taxon>Verrucomicrobiota</taxon>
        <taxon>Opitutia</taxon>
        <taxon>Opitutales</taxon>
        <taxon>Opitutaceae</taxon>
        <taxon>Oleiharenicola</taxon>
    </lineage>
</organism>
<dbReference type="Pfam" id="PF07963">
    <property type="entry name" value="N_methyl"/>
    <property type="match status" value="1"/>
</dbReference>
<accession>A0A4Q1C7T0</accession>
<sequence>MKICDSGIRTTGRRGFTLIELLLALALLTLLMTALLTFVFSMGAIWGRGGEKRLFEQHVNAVTRHVESLLRRAVWPRGAVGVAEPFAIREVRPASGPVENLLGFELLEGDRLMEWPGEPLPEVRCHLAVVRERGLVLYWQSLLEEDADEKPPRAAVVSPLVAQLRYAYQDPTSGTWRTELQLRKNNNGEWLLPDRLVLSFKQDAFEAERELMLPYSGSPPVF</sequence>
<evidence type="ECO:0000256" key="1">
    <source>
        <dbReference type="SAM" id="Phobius"/>
    </source>
</evidence>
<proteinExistence type="predicted"/>
<dbReference type="InterPro" id="IPR012902">
    <property type="entry name" value="N_methyl_site"/>
</dbReference>
<dbReference type="EMBL" id="SDHX01000001">
    <property type="protein sequence ID" value="RXK54918.1"/>
    <property type="molecule type" value="Genomic_DNA"/>
</dbReference>
<dbReference type="RefSeq" id="WP_129046283.1">
    <property type="nucleotide sequence ID" value="NZ_SDHX01000001.1"/>
</dbReference>
<name>A0A4Q1C7T0_9BACT</name>
<keyword evidence="1" id="KW-0812">Transmembrane</keyword>
<evidence type="ECO:0000313" key="2">
    <source>
        <dbReference type="EMBL" id="RXK54918.1"/>
    </source>
</evidence>
<dbReference type="OrthoDB" id="192898at2"/>
<reference evidence="2 3" key="1">
    <citation type="submission" date="2019-01" db="EMBL/GenBank/DDBJ databases">
        <title>Lacunisphaera sp. strain TWA-58.</title>
        <authorList>
            <person name="Chen W.-M."/>
        </authorList>
    </citation>
    <scope>NUCLEOTIDE SEQUENCE [LARGE SCALE GENOMIC DNA]</scope>
    <source>
        <strain evidence="2 3">TWA-58</strain>
    </source>
</reference>
<dbReference type="AlphaFoldDB" id="A0A4Q1C7T0"/>
<dbReference type="PROSITE" id="PS00409">
    <property type="entry name" value="PROKAR_NTER_METHYL"/>
    <property type="match status" value="1"/>
</dbReference>
<dbReference type="Proteomes" id="UP000290218">
    <property type="component" value="Unassembled WGS sequence"/>
</dbReference>
<keyword evidence="1" id="KW-1133">Transmembrane helix</keyword>
<protein>
    <submittedName>
        <fullName evidence="2">Prepilin-type N-terminal cleavage/methylation domain-containing protein</fullName>
    </submittedName>
</protein>
<gene>
    <name evidence="2" type="ORF">ESB00_03200</name>
</gene>
<feature type="transmembrane region" description="Helical" evidence="1">
    <location>
        <begin position="21"/>
        <end position="46"/>
    </location>
</feature>
<dbReference type="NCBIfam" id="TIGR02532">
    <property type="entry name" value="IV_pilin_GFxxxE"/>
    <property type="match status" value="1"/>
</dbReference>
<comment type="caution">
    <text evidence="2">The sequence shown here is derived from an EMBL/GenBank/DDBJ whole genome shotgun (WGS) entry which is preliminary data.</text>
</comment>
<evidence type="ECO:0000313" key="3">
    <source>
        <dbReference type="Proteomes" id="UP000290218"/>
    </source>
</evidence>
<keyword evidence="1" id="KW-0472">Membrane</keyword>